<name>A0A9W8X8I4_9PLEO</name>
<sequence length="233" mass="26595">MAYTGSTPFLHHSLWQRYQPEAYQDCVSLSGLYLCKTSANAPLITNSINTKIAKLKATSGSWDLAEHLAAVQTLIVYQIIRLFDPSLNDQAQAQKHNRLLEIWAAHLWKRSFTEPGMLANCYEAWVFNESLRRTIMMSVFVRCAWSLYTRDGLADQVPVLARIPFTKDLQAWKSTPEEWHHKVLPELLQDDGLTAYMDFTEQWTSEKEVDTLDPFGKLLMAACRGGDDPRLLG</sequence>
<gene>
    <name evidence="1" type="ORF">N0V87_000166</name>
</gene>
<protein>
    <submittedName>
        <fullName evidence="1">Uncharacterized protein</fullName>
    </submittedName>
</protein>
<accession>A0A9W8X8I4</accession>
<evidence type="ECO:0000313" key="2">
    <source>
        <dbReference type="Proteomes" id="UP001140562"/>
    </source>
</evidence>
<comment type="caution">
    <text evidence="1">The sequence shown here is derived from an EMBL/GenBank/DDBJ whole genome shotgun (WGS) entry which is preliminary data.</text>
</comment>
<evidence type="ECO:0000313" key="1">
    <source>
        <dbReference type="EMBL" id="KAJ4343883.1"/>
    </source>
</evidence>
<proteinExistence type="predicted"/>
<dbReference type="EMBL" id="JAPEUV010000001">
    <property type="protein sequence ID" value="KAJ4343883.1"/>
    <property type="molecule type" value="Genomic_DNA"/>
</dbReference>
<dbReference type="AlphaFoldDB" id="A0A9W8X8I4"/>
<organism evidence="1 2">
    <name type="scientific">Didymella glomerata</name>
    <dbReference type="NCBI Taxonomy" id="749621"/>
    <lineage>
        <taxon>Eukaryota</taxon>
        <taxon>Fungi</taxon>
        <taxon>Dikarya</taxon>
        <taxon>Ascomycota</taxon>
        <taxon>Pezizomycotina</taxon>
        <taxon>Dothideomycetes</taxon>
        <taxon>Pleosporomycetidae</taxon>
        <taxon>Pleosporales</taxon>
        <taxon>Pleosporineae</taxon>
        <taxon>Didymellaceae</taxon>
        <taxon>Didymella</taxon>
    </lineage>
</organism>
<reference evidence="1" key="1">
    <citation type="submission" date="2022-10" db="EMBL/GenBank/DDBJ databases">
        <title>Tapping the CABI collections for fungal endophytes: first genome assemblies for Collariella, Neodidymelliopsis, Ascochyta clinopodiicola, Didymella pomorum, Didymosphaeria variabile, Neocosmospora piperis and Neocucurbitaria cava.</title>
        <authorList>
            <person name="Hill R."/>
        </authorList>
    </citation>
    <scope>NUCLEOTIDE SEQUENCE</scope>
    <source>
        <strain evidence="1">IMI 360193</strain>
    </source>
</reference>
<dbReference type="Proteomes" id="UP001140562">
    <property type="component" value="Unassembled WGS sequence"/>
</dbReference>
<keyword evidence="2" id="KW-1185">Reference proteome</keyword>
<dbReference type="OrthoDB" id="4216928at2759"/>